<evidence type="ECO:0000313" key="3">
    <source>
        <dbReference type="Proteomes" id="UP001168821"/>
    </source>
</evidence>
<protein>
    <submittedName>
        <fullName evidence="2">Uncharacterized protein</fullName>
    </submittedName>
</protein>
<dbReference type="Proteomes" id="UP001168821">
    <property type="component" value="Unassembled WGS sequence"/>
</dbReference>
<proteinExistence type="predicted"/>
<keyword evidence="3" id="KW-1185">Reference proteome</keyword>
<evidence type="ECO:0000313" key="2">
    <source>
        <dbReference type="EMBL" id="KAJ3641489.1"/>
    </source>
</evidence>
<keyword evidence="1" id="KW-0175">Coiled coil</keyword>
<organism evidence="2 3">
    <name type="scientific">Zophobas morio</name>
    <dbReference type="NCBI Taxonomy" id="2755281"/>
    <lineage>
        <taxon>Eukaryota</taxon>
        <taxon>Metazoa</taxon>
        <taxon>Ecdysozoa</taxon>
        <taxon>Arthropoda</taxon>
        <taxon>Hexapoda</taxon>
        <taxon>Insecta</taxon>
        <taxon>Pterygota</taxon>
        <taxon>Neoptera</taxon>
        <taxon>Endopterygota</taxon>
        <taxon>Coleoptera</taxon>
        <taxon>Polyphaga</taxon>
        <taxon>Cucujiformia</taxon>
        <taxon>Tenebrionidae</taxon>
        <taxon>Zophobas</taxon>
    </lineage>
</organism>
<dbReference type="SUPFAM" id="SSF57903">
    <property type="entry name" value="FYVE/PHD zinc finger"/>
    <property type="match status" value="1"/>
</dbReference>
<dbReference type="EMBL" id="JALNTZ010000009">
    <property type="protein sequence ID" value="KAJ3641489.1"/>
    <property type="molecule type" value="Genomic_DNA"/>
</dbReference>
<comment type="caution">
    <text evidence="2">The sequence shown here is derived from an EMBL/GenBank/DDBJ whole genome shotgun (WGS) entry which is preliminary data.</text>
</comment>
<dbReference type="AlphaFoldDB" id="A0AA38HUP0"/>
<reference evidence="2" key="1">
    <citation type="journal article" date="2023" name="G3 (Bethesda)">
        <title>Whole genome assemblies of Zophobas morio and Tenebrio molitor.</title>
        <authorList>
            <person name="Kaur S."/>
            <person name="Stinson S.A."/>
            <person name="diCenzo G.C."/>
        </authorList>
    </citation>
    <scope>NUCLEOTIDE SEQUENCE</scope>
    <source>
        <strain evidence="2">QUZm001</strain>
    </source>
</reference>
<gene>
    <name evidence="2" type="ORF">Zmor_027996</name>
</gene>
<accession>A0AA38HUP0</accession>
<dbReference type="InterPro" id="IPR011011">
    <property type="entry name" value="Znf_FYVE_PHD"/>
</dbReference>
<feature type="coiled-coil region" evidence="1">
    <location>
        <begin position="77"/>
        <end position="111"/>
    </location>
</feature>
<sequence>MATANGREEKVLCFVCGNAAVKTRINCADCGVWSHIGCAGKKKCCPASGNPETPEIVDPITMKSLPLSTISSLSDSVNDMKKVIADLVSENKKLRHEIDKLTTEKQQASCNPLVNIEDSTIDEAMERIRRSNNVVISGIPEMEDATLEDKKKF</sequence>
<name>A0AA38HUP0_9CUCU</name>
<evidence type="ECO:0000256" key="1">
    <source>
        <dbReference type="SAM" id="Coils"/>
    </source>
</evidence>